<dbReference type="Proteomes" id="UP000636518">
    <property type="component" value="Unassembled WGS sequence"/>
</dbReference>
<proteinExistence type="predicted"/>
<organism evidence="2">
    <name type="scientific">Pseudomonas zanjanensis</name>
    <dbReference type="NCBI Taxonomy" id="2745496"/>
    <lineage>
        <taxon>Bacteria</taxon>
        <taxon>Pseudomonadati</taxon>
        <taxon>Pseudomonadota</taxon>
        <taxon>Gammaproteobacteria</taxon>
        <taxon>Pseudomonadales</taxon>
        <taxon>Pseudomonadaceae</taxon>
        <taxon>Pseudomonas</taxon>
    </lineage>
</organism>
<accession>A0A923JJG2</accession>
<protein>
    <submittedName>
        <fullName evidence="3">DUF4387 domain-containing protein</fullName>
    </submittedName>
    <submittedName>
        <fullName evidence="2">DUF4387 family protein</fullName>
    </submittedName>
</protein>
<dbReference type="RefSeq" id="WP_186706268.1">
    <property type="nucleotide sequence ID" value="NZ_JABWRB020000001.1"/>
</dbReference>
<evidence type="ECO:0000313" key="2">
    <source>
        <dbReference type="EMBL" id="MBC3390150.1"/>
    </source>
</evidence>
<keyword evidence="4" id="KW-1185">Reference proteome</keyword>
<evidence type="ECO:0000313" key="3">
    <source>
        <dbReference type="EMBL" id="MBV4496010.1"/>
    </source>
</evidence>
<reference evidence="2 4" key="1">
    <citation type="journal article" date="2020" name="Microorganisms">
        <title>Reliable Identification of Environmental Pseudomonas Isolates Using the rpoD Gene.</title>
        <authorList>
            <consortium name="The Broad Institute Genome Sequencing Platform"/>
            <person name="Girard L."/>
            <person name="Lood C."/>
            <person name="Rokni-Zadeh H."/>
            <person name="van Noort V."/>
            <person name="Lavigne R."/>
            <person name="De Mot R."/>
        </authorList>
    </citation>
    <scope>NUCLEOTIDE SEQUENCE</scope>
    <source>
        <strain evidence="2 4">SWRI12</strain>
    </source>
</reference>
<evidence type="ECO:0000259" key="1">
    <source>
        <dbReference type="Pfam" id="PF14330"/>
    </source>
</evidence>
<dbReference type="EMBL" id="JABWRB020000001">
    <property type="protein sequence ID" value="MBV4496010.1"/>
    <property type="molecule type" value="Genomic_DNA"/>
</dbReference>
<evidence type="ECO:0000313" key="4">
    <source>
        <dbReference type="Proteomes" id="UP000636518"/>
    </source>
</evidence>
<comment type="caution">
    <text evidence="2">The sequence shown here is derived from an EMBL/GenBank/DDBJ whole genome shotgun (WGS) entry which is preliminary data.</text>
</comment>
<reference evidence="3" key="3">
    <citation type="submission" date="2021-06" db="EMBL/GenBank/DDBJ databases">
        <title>Updating the genus Pseudomonas: Description of 43 new species and partition of the Pseudomonas putida group.</title>
        <authorList>
            <person name="Girard L."/>
            <person name="Lood C."/>
            <person name="Vandamme P."/>
            <person name="Rokni-Zadeh H."/>
            <person name="Van Noort V."/>
            <person name="Hofte M."/>
            <person name="Lavigne R."/>
            <person name="De Mot R."/>
        </authorList>
    </citation>
    <scope>NUCLEOTIDE SEQUENCE</scope>
    <source>
        <strain evidence="3">SWRI12</strain>
    </source>
</reference>
<sequence length="108" mass="11778">MNTLQTLGYEIRSKNAGPFSLTIDVFCKDADTFAQLAAEPKLQAPAIAELFRRPAQSISVFPIEALSVIKISLPRPVVQGALQDRDMHGAQWAFILLDALGTGEDPRP</sequence>
<reference evidence="2" key="2">
    <citation type="submission" date="2020-07" db="EMBL/GenBank/DDBJ databases">
        <authorList>
            <person name="Lood C."/>
            <person name="Girard L."/>
        </authorList>
    </citation>
    <scope>NUCLEOTIDE SEQUENCE</scope>
    <source>
        <strain evidence="2">SWRI12</strain>
    </source>
</reference>
<feature type="domain" description="DUF4387" evidence="1">
    <location>
        <begin position="6"/>
        <end position="98"/>
    </location>
</feature>
<dbReference type="AlphaFoldDB" id="A0A923JJG2"/>
<dbReference type="Pfam" id="PF14330">
    <property type="entry name" value="DUF4387"/>
    <property type="match status" value="1"/>
</dbReference>
<gene>
    <name evidence="3" type="ORF">HU715_011590</name>
    <name evidence="2" type="ORF">HU715_10860</name>
</gene>
<name>A0A923JJG2_9PSED</name>
<dbReference type="EMBL" id="JABWRB010000010">
    <property type="protein sequence ID" value="MBC3390150.1"/>
    <property type="molecule type" value="Genomic_DNA"/>
</dbReference>
<dbReference type="InterPro" id="IPR025496">
    <property type="entry name" value="DUF4387"/>
</dbReference>